<accession>A0A439CYE4</accession>
<name>A0A439CYE4_9PEZI</name>
<proteinExistence type="predicted"/>
<dbReference type="EMBL" id="RYZI01000287">
    <property type="protein sequence ID" value="RWA07037.1"/>
    <property type="molecule type" value="Genomic_DNA"/>
</dbReference>
<comment type="caution">
    <text evidence="1">The sequence shown here is derived from an EMBL/GenBank/DDBJ whole genome shotgun (WGS) entry which is preliminary data.</text>
</comment>
<keyword evidence="2" id="KW-1185">Reference proteome</keyword>
<protein>
    <submittedName>
        <fullName evidence="1">Uncharacterized protein</fullName>
    </submittedName>
</protein>
<reference evidence="1 2" key="1">
    <citation type="submission" date="2018-12" db="EMBL/GenBank/DDBJ databases">
        <title>Draft genome sequence of Xylaria grammica IHI A82.</title>
        <authorList>
            <person name="Buettner E."/>
            <person name="Kellner H."/>
        </authorList>
    </citation>
    <scope>NUCLEOTIDE SEQUENCE [LARGE SCALE GENOMIC DNA]</scope>
    <source>
        <strain evidence="1 2">IHI A82</strain>
    </source>
</reference>
<gene>
    <name evidence="1" type="ORF">EKO27_g8058</name>
</gene>
<evidence type="ECO:0000313" key="1">
    <source>
        <dbReference type="EMBL" id="RWA07037.1"/>
    </source>
</evidence>
<evidence type="ECO:0000313" key="2">
    <source>
        <dbReference type="Proteomes" id="UP000286045"/>
    </source>
</evidence>
<dbReference type="Proteomes" id="UP000286045">
    <property type="component" value="Unassembled WGS sequence"/>
</dbReference>
<sequence>MHLLTGSNRLPCWVTRPSLLKQDVRHIVMLQVRTLNKAYERTEWLKTNLTTTARAELILMGLNERFGICCKAENVDDFVRGLGGILWPDIVYQRRAKILAADAAVEAAEVDDPYTKDADHESMRETAYRTCAIEVLADVLDGVEKARRSGKGTTGQPPPRKAKTKELPNWVRCPDLLYRSMDDRVISIIKEVRDEPAWKRKITTEERARIIRARLQRRFDGRVSDAVMGERPGRILVDLFDTELARQLLPFLRSELKARRRRHSCAWNQMNGVWYLVEFVLLGLMEKCERNAGGKYTMTDRLCDWFRDRVVGRLTLDSTSDGVSSSRSWGRYTV</sequence>
<dbReference type="AlphaFoldDB" id="A0A439CYE4"/>
<organism evidence="1 2">
    <name type="scientific">Xylaria grammica</name>
    <dbReference type="NCBI Taxonomy" id="363999"/>
    <lineage>
        <taxon>Eukaryota</taxon>
        <taxon>Fungi</taxon>
        <taxon>Dikarya</taxon>
        <taxon>Ascomycota</taxon>
        <taxon>Pezizomycotina</taxon>
        <taxon>Sordariomycetes</taxon>
        <taxon>Xylariomycetidae</taxon>
        <taxon>Xylariales</taxon>
        <taxon>Xylariaceae</taxon>
        <taxon>Xylaria</taxon>
    </lineage>
</organism>